<keyword evidence="4" id="KW-1185">Reference proteome</keyword>
<dbReference type="AlphaFoldDB" id="A0AA36N7M4"/>
<name>A0AA36N7M4_9DINO</name>
<feature type="domain" description="Glycosyl transferase family 25" evidence="2">
    <location>
        <begin position="148"/>
        <end position="263"/>
    </location>
</feature>
<feature type="compositionally biased region" description="Acidic residues" evidence="1">
    <location>
        <begin position="557"/>
        <end position="569"/>
    </location>
</feature>
<feature type="compositionally biased region" description="Acidic residues" evidence="1">
    <location>
        <begin position="642"/>
        <end position="654"/>
    </location>
</feature>
<feature type="compositionally biased region" description="Acidic residues" evidence="1">
    <location>
        <begin position="596"/>
        <end position="607"/>
    </location>
</feature>
<evidence type="ECO:0000256" key="1">
    <source>
        <dbReference type="SAM" id="MobiDB-lite"/>
    </source>
</evidence>
<gene>
    <name evidence="3" type="ORF">EVOR1521_LOCUS17459</name>
</gene>
<feature type="compositionally biased region" description="Acidic residues" evidence="1">
    <location>
        <begin position="514"/>
        <end position="526"/>
    </location>
</feature>
<dbReference type="EMBL" id="CAUJNA010002322">
    <property type="protein sequence ID" value="CAJ1392337.1"/>
    <property type="molecule type" value="Genomic_DNA"/>
</dbReference>
<accession>A0AA36N7M4</accession>
<protein>
    <recommendedName>
        <fullName evidence="2">Glycosyl transferase family 25 domain-containing protein</fullName>
    </recommendedName>
</protein>
<feature type="region of interest" description="Disordered" evidence="1">
    <location>
        <begin position="504"/>
        <end position="710"/>
    </location>
</feature>
<evidence type="ECO:0000313" key="3">
    <source>
        <dbReference type="EMBL" id="CAJ1392337.1"/>
    </source>
</evidence>
<reference evidence="3" key="1">
    <citation type="submission" date="2023-08" db="EMBL/GenBank/DDBJ databases">
        <authorList>
            <person name="Chen Y."/>
            <person name="Shah S."/>
            <person name="Dougan E. K."/>
            <person name="Thang M."/>
            <person name="Chan C."/>
        </authorList>
    </citation>
    <scope>NUCLEOTIDE SEQUENCE</scope>
</reference>
<feature type="compositionally biased region" description="Acidic residues" evidence="1">
    <location>
        <begin position="681"/>
        <end position="695"/>
    </location>
</feature>
<evidence type="ECO:0000259" key="2">
    <source>
        <dbReference type="Pfam" id="PF01755"/>
    </source>
</evidence>
<sequence length="728" mass="80282">MNFGTRPGLSAMLSQSARPPATRLRARWLAPNLRGVHGYGRGYDRQCSALGALVFTGRVISRRVHARIQPAPPWAEPCWSRTALAVQWSDLHVADERGPRWSCVPDLDEDSSDVLVEEAPARWKEAPQLEASFWEGALPDSEWCAVYINLARRPDRREELLNKLELSPQLLQHIRRIEAVDGRDLTLRDEALSQVVDEQALDRARHARRRGAYTIVHSGGRLLHFDNHLTLGGIACAMSHRLALQAVVQHPTAKWGIILEDDIAAAVPRAEEVVARMIGTLPADWDALFLGFHDDAGRAHEAAYDHAGAELPEVPVRPMREPCFGLFAWAVRKEAAEALLANAFPIGGQVDHAISSWLIRERGQCFQVEPGSMIFFSPKSEEAEDSDIQTMATDSRLRQIAYQAAQNRVDLETGKVKSRKPTAFAAAPVKGVGFQDDDDAEEVEVDKTPKRKVHGRKPTAFVPNKANADVNFDDDAEDIEVEEEDSAGPKRAVHGRKATAFVPKKTAKASASVEFEEEEDDVEEVEVDKTPQRKVKGRQATAFVPKAPSQSGVYFEENNDEVEVEEEDDVPKRTTHGRKATAFVPKSKGKASAVNFEEEDEDVEEVEVEKTPKRSVHGRQATSFVPKSKARVGQVGFNEAAEQLDAEDGEEDGEDAPKRSAKSRKATAFVPKSRAAAGVSFDDDADQLEVEDEDVPGGQKRTTHGRKPTAFIPKSGVAALKRAGCLCR</sequence>
<evidence type="ECO:0000313" key="4">
    <source>
        <dbReference type="Proteomes" id="UP001178507"/>
    </source>
</evidence>
<comment type="caution">
    <text evidence="3">The sequence shown here is derived from an EMBL/GenBank/DDBJ whole genome shotgun (WGS) entry which is preliminary data.</text>
</comment>
<dbReference type="CDD" id="cd06532">
    <property type="entry name" value="Glyco_transf_25"/>
    <property type="match status" value="1"/>
</dbReference>
<dbReference type="Proteomes" id="UP001178507">
    <property type="component" value="Unassembled WGS sequence"/>
</dbReference>
<organism evidence="3 4">
    <name type="scientific">Effrenium voratum</name>
    <dbReference type="NCBI Taxonomy" id="2562239"/>
    <lineage>
        <taxon>Eukaryota</taxon>
        <taxon>Sar</taxon>
        <taxon>Alveolata</taxon>
        <taxon>Dinophyceae</taxon>
        <taxon>Suessiales</taxon>
        <taxon>Symbiodiniaceae</taxon>
        <taxon>Effrenium</taxon>
    </lineage>
</organism>
<dbReference type="Pfam" id="PF01755">
    <property type="entry name" value="Glyco_transf_25"/>
    <property type="match status" value="1"/>
</dbReference>
<proteinExistence type="predicted"/>
<dbReference type="InterPro" id="IPR002654">
    <property type="entry name" value="Glyco_trans_25"/>
</dbReference>